<dbReference type="InterPro" id="IPR015943">
    <property type="entry name" value="WD40/YVTN_repeat-like_dom_sf"/>
</dbReference>
<comment type="function">
    <text evidence="7">Degrades oligopeptides.</text>
</comment>
<proteinExistence type="inferred from homology"/>
<feature type="active site" description="Nucleophile" evidence="8">
    <location>
        <position position="1016"/>
    </location>
</feature>
<evidence type="ECO:0000256" key="3">
    <source>
        <dbReference type="ARBA" id="ARBA00022490"/>
    </source>
</evidence>
<dbReference type="Gene3D" id="3.90.226.10">
    <property type="entry name" value="2-enoyl-CoA Hydratase, Chain A, domain 1"/>
    <property type="match status" value="1"/>
</dbReference>
<dbReference type="GO" id="GO:0006508">
    <property type="term" value="P:proteolysis"/>
    <property type="evidence" value="ECO:0007669"/>
    <property type="project" value="UniProtKB-UniRule"/>
</dbReference>
<keyword evidence="5 7" id="KW-0378">Hydrolase</keyword>
<evidence type="ECO:0000256" key="5">
    <source>
        <dbReference type="ARBA" id="ARBA00022801"/>
    </source>
</evidence>
<feature type="active site" description="Charge relay system" evidence="8">
    <location>
        <position position="1074"/>
    </location>
</feature>
<gene>
    <name evidence="12" type="ORF">CIN_17220</name>
</gene>
<feature type="region of interest" description="Disordered" evidence="10">
    <location>
        <begin position="1115"/>
        <end position="1146"/>
    </location>
</feature>
<feature type="domain" description="Tail specific protease" evidence="11">
    <location>
        <begin position="895"/>
        <end position="1085"/>
    </location>
</feature>
<dbReference type="InterPro" id="IPR036034">
    <property type="entry name" value="PDZ_sf"/>
</dbReference>
<dbReference type="SUPFAM" id="SSF69304">
    <property type="entry name" value="Tricorn protease N-terminal domain"/>
    <property type="match status" value="1"/>
</dbReference>
<dbReference type="EMBL" id="AGFR01000009">
    <property type="protein sequence ID" value="EHD13530.1"/>
    <property type="molecule type" value="Genomic_DNA"/>
</dbReference>
<protein>
    <recommendedName>
        <fullName evidence="7">Tricorn protease homolog</fullName>
        <ecNumber evidence="7">3.4.21.-</ecNumber>
    </recommendedName>
</protein>
<dbReference type="Gene3D" id="3.30.750.44">
    <property type="match status" value="1"/>
</dbReference>
<comment type="similarity">
    <text evidence="2 7">Belongs to the peptidase S41B family.</text>
</comment>
<dbReference type="SUPFAM" id="SSF50156">
    <property type="entry name" value="PDZ domain-like"/>
    <property type="match status" value="1"/>
</dbReference>
<evidence type="ECO:0000256" key="9">
    <source>
        <dbReference type="PIRSR" id="PIRSR036421-3"/>
    </source>
</evidence>
<dbReference type="Gene3D" id="2.30.42.10">
    <property type="match status" value="1"/>
</dbReference>
<comment type="caution">
    <text evidence="12">The sequence shown here is derived from an EMBL/GenBank/DDBJ whole genome shotgun (WGS) entry which is preliminary data.</text>
</comment>
<keyword evidence="6 7" id="KW-0720">Serine protease</keyword>
<name>G6F276_9PROT</name>
<feature type="region of interest" description="Disordered" evidence="10">
    <location>
        <begin position="578"/>
        <end position="612"/>
    </location>
</feature>
<dbReference type="PANTHER" id="PTHR43253">
    <property type="entry name" value="TRICORN PROTEASE HOMOLOG 2-RELATED"/>
    <property type="match status" value="1"/>
</dbReference>
<organism evidence="12 13">
    <name type="scientific">Commensalibacter intestini A911</name>
    <dbReference type="NCBI Taxonomy" id="1088868"/>
    <lineage>
        <taxon>Bacteria</taxon>
        <taxon>Pseudomonadati</taxon>
        <taxon>Pseudomonadota</taxon>
        <taxon>Alphaproteobacteria</taxon>
        <taxon>Acetobacterales</taxon>
        <taxon>Acetobacteraceae</taxon>
    </lineage>
</organism>
<dbReference type="InterPro" id="IPR005151">
    <property type="entry name" value="Tail-specific_protease"/>
</dbReference>
<dbReference type="eggNOG" id="COG4946">
    <property type="taxonomic scope" value="Bacteria"/>
</dbReference>
<dbReference type="eggNOG" id="COG0793">
    <property type="taxonomic scope" value="Bacteria"/>
</dbReference>
<keyword evidence="4 7" id="KW-0645">Protease</keyword>
<evidence type="ECO:0000256" key="8">
    <source>
        <dbReference type="PIRSR" id="PIRSR036421-1"/>
    </source>
</evidence>
<feature type="active site" description="Charge relay system" evidence="8">
    <location>
        <position position="793"/>
    </location>
</feature>
<evidence type="ECO:0000256" key="2">
    <source>
        <dbReference type="ARBA" id="ARBA00008524"/>
    </source>
</evidence>
<dbReference type="InterPro" id="IPR029414">
    <property type="entry name" value="Tricorn_PDZ"/>
</dbReference>
<evidence type="ECO:0000256" key="4">
    <source>
        <dbReference type="ARBA" id="ARBA00022670"/>
    </source>
</evidence>
<dbReference type="Gene3D" id="2.130.10.10">
    <property type="entry name" value="YVTN repeat-like/Quinoprotein amine dehydrogenase"/>
    <property type="match status" value="1"/>
</dbReference>
<dbReference type="CDD" id="cd07562">
    <property type="entry name" value="Peptidase_S41_TRI"/>
    <property type="match status" value="1"/>
</dbReference>
<evidence type="ECO:0000313" key="13">
    <source>
        <dbReference type="Proteomes" id="UP000005939"/>
    </source>
</evidence>
<keyword evidence="3 7" id="KW-0963">Cytoplasm</keyword>
<sequence length="1146" mass="129668">MVQISRWKKLLLSTMLAQVGAIGYGMIFTPVLAEEDSKPAQEAVKSPTKEQALMRYPTLHGDKIAFVARGDVWEVPKEGGVARRLTADTGEDVMPRFSPDGKWLAFTASYQGNRDVYVMPANGGEVKRLTYHSDVVASAPERWGPDNMVVTWTPDSKEIVFLSRRNAWNSWMSLPFTVSIDGGLPQQLPLDRSGFISYGPSGKDIAYTRIYRDFRTWKRYDGGLAQDVYTYNFDTKKLEQITHWKGTDTIPMWYQNRIYFLSDRDSNRRLNLWVYDKATGQTKEVTHFTDYDIDFPSLGDNGIVFQQGGKLYLLDLPSEKLHEVSVTVPDDGTRTMPRYVNVSDSIRKIDPAQQPDFTLSPSGKRAAFAARGNIFTVPVEHGAIRNLIYSSDVDADHPVWSPDGKWIAYTTDRNGEQNIAIRPSVGGEEKILTDFKTGYYYAPRFSPNGKKIAFSDGNHNLWLMDSNGDNLKKIAVDENAEIHDFSFSPDSKWIAYSLTQPNQQRALWAYNIDQKMPARLTSGQNNDYLPVFSPDGKYLYFASNRYENTVFADNEMNALTVKSAGIYIATLDKDTPSPFAVRSDEGQLPQEEKAKSADQVNPADKDKKASTPAVKIDFKNLERRIVPVPMTGGEITDMQAAGDKIYYLLSPPQTMSGEFSGEKPAMHVYDLKERKDAVIEKGIDNYSLSYDGSKVLYNQKDSWVVADAKEKHADDKTLDVSSMRTRVEPPKEWKEMFEDAWRLQRDLFVNSQMNGQDWQAVHDKYEALIPLAGSRSDVNYIIGQMVGEIGNSHTYVGGGDQQDPVKAVPTALLGVDFAYDAQKERYSLAKIYQGDNSRKQYRSPLTEPGLNIHEGDYLLSVNGQDVKGNVNPYQFFVGVSNPVQLSFEDKDTGKVKTVEVNTLKNELSLKERAWVEHNRQMVDRLSHGRIAYIYLSDMEELGMQQFIRQFYSQLDKEAVIIDDRWNGGGFIDQILLERLRRILVGMTTNRENMQATLPQQLINGPKVTLINQYSASDGDIFPYYFRKYGLGKLIGKRTWGGVRGIRGYWPLRDGGYITIPEESLYGLNSEWIIENYGVKPDIEVENTPAELQDGHDKQLETAVDYLMKELKEHPVSLPAPPSWDTAYPPQGEPFAKDVPATKQESK</sequence>
<evidence type="ECO:0000256" key="1">
    <source>
        <dbReference type="ARBA" id="ARBA00004496"/>
    </source>
</evidence>
<dbReference type="Pfam" id="PF14684">
    <property type="entry name" value="Tricorn_C1"/>
    <property type="match status" value="1"/>
</dbReference>
<dbReference type="InterPro" id="IPR029045">
    <property type="entry name" value="ClpP/crotonase-like_dom_sf"/>
</dbReference>
<dbReference type="Pfam" id="PF26550">
    <property type="entry name" value="Tricorn_2nd"/>
    <property type="match status" value="1"/>
</dbReference>
<accession>G6F276</accession>
<evidence type="ECO:0000259" key="11">
    <source>
        <dbReference type="SMART" id="SM00245"/>
    </source>
</evidence>
<dbReference type="RefSeq" id="WP_008854712.1">
    <property type="nucleotide sequence ID" value="NZ_AGFR01000009.1"/>
</dbReference>
<dbReference type="SUPFAM" id="SSF82171">
    <property type="entry name" value="DPP6 N-terminal domain-like"/>
    <property type="match status" value="1"/>
</dbReference>
<dbReference type="OrthoDB" id="9758793at2"/>
<dbReference type="Proteomes" id="UP000005939">
    <property type="component" value="Unassembled WGS sequence"/>
</dbReference>
<dbReference type="GO" id="GO:0008236">
    <property type="term" value="F:serine-type peptidase activity"/>
    <property type="evidence" value="ECO:0007669"/>
    <property type="project" value="UniProtKB-UniRule"/>
</dbReference>
<dbReference type="STRING" id="1088868.CIN_17220"/>
<evidence type="ECO:0000256" key="10">
    <source>
        <dbReference type="SAM" id="MobiDB-lite"/>
    </source>
</evidence>
<reference evidence="12 13" key="1">
    <citation type="submission" date="2011-10" db="EMBL/GenBank/DDBJ databases">
        <title>Genome Sequence of Commensalibacter intestini A911, isolated from Drosophila gut.</title>
        <authorList>
            <person name="Lee W.-J."/>
            <person name="Kim E.-K."/>
        </authorList>
    </citation>
    <scope>NUCLEOTIDE SEQUENCE [LARGE SCALE GENOMIC DNA]</scope>
    <source>
        <strain evidence="12 13">A911</strain>
    </source>
</reference>
<evidence type="ECO:0000313" key="12">
    <source>
        <dbReference type="EMBL" id="EHD13530.1"/>
    </source>
</evidence>
<dbReference type="InterPro" id="IPR028204">
    <property type="entry name" value="Tricorn_C1"/>
</dbReference>
<feature type="site" description="Transition state stabilizer; via amide nitrogen" evidence="9">
    <location>
        <position position="1017"/>
    </location>
</feature>
<dbReference type="Gene3D" id="2.120.10.60">
    <property type="entry name" value="Tricorn protease N-terminal domain"/>
    <property type="match status" value="1"/>
</dbReference>
<dbReference type="GO" id="GO:0005737">
    <property type="term" value="C:cytoplasm"/>
    <property type="evidence" value="ECO:0007669"/>
    <property type="project" value="UniProtKB-SubCell"/>
</dbReference>
<dbReference type="PATRIC" id="fig|1088868.3.peg.1731"/>
<evidence type="ECO:0000256" key="7">
    <source>
        <dbReference type="PIRNR" id="PIRNR036421"/>
    </source>
</evidence>
<dbReference type="PANTHER" id="PTHR43253:SF1">
    <property type="entry name" value="TRICORN PROTEASE HOMOLOG 2-RELATED"/>
    <property type="match status" value="1"/>
</dbReference>
<dbReference type="Pfam" id="PF03572">
    <property type="entry name" value="Peptidase_S41"/>
    <property type="match status" value="1"/>
</dbReference>
<dbReference type="Pfam" id="PF26549">
    <property type="entry name" value="Tricorn_N"/>
    <property type="match status" value="1"/>
</dbReference>
<dbReference type="AlphaFoldDB" id="G6F276"/>
<feature type="compositionally biased region" description="Basic and acidic residues" evidence="10">
    <location>
        <begin position="582"/>
        <end position="596"/>
    </location>
</feature>
<dbReference type="EC" id="3.4.21.-" evidence="7"/>
<dbReference type="SUPFAM" id="SSF52096">
    <property type="entry name" value="ClpP/crotonase"/>
    <property type="match status" value="1"/>
</dbReference>
<evidence type="ECO:0000256" key="6">
    <source>
        <dbReference type="ARBA" id="ARBA00022825"/>
    </source>
</evidence>
<dbReference type="SMART" id="SM00245">
    <property type="entry name" value="TSPc"/>
    <property type="match status" value="1"/>
</dbReference>
<dbReference type="PIRSF" id="PIRSF036421">
    <property type="entry name" value="Tricorn_protease"/>
    <property type="match status" value="1"/>
</dbReference>
<dbReference type="Pfam" id="PF14685">
    <property type="entry name" value="PDZ_Tricorn"/>
    <property type="match status" value="1"/>
</dbReference>
<comment type="subcellular location">
    <subcellularLocation>
        <location evidence="1 7">Cytoplasm</location>
    </subcellularLocation>
</comment>
<dbReference type="InterPro" id="IPR012393">
    <property type="entry name" value="Tricorn_protease"/>
</dbReference>